<name>A0A9D1Z3J5_9FIRM</name>
<dbReference type="PROSITE" id="PS51257">
    <property type="entry name" value="PROKAR_LIPOPROTEIN"/>
    <property type="match status" value="1"/>
</dbReference>
<keyword evidence="1" id="KW-0472">Membrane</keyword>
<reference evidence="2" key="1">
    <citation type="journal article" date="2021" name="PeerJ">
        <title>Extensive microbial diversity within the chicken gut microbiome revealed by metagenomics and culture.</title>
        <authorList>
            <person name="Gilroy R."/>
            <person name="Ravi A."/>
            <person name="Getino M."/>
            <person name="Pursley I."/>
            <person name="Horton D.L."/>
            <person name="Alikhan N.F."/>
            <person name="Baker D."/>
            <person name="Gharbi K."/>
            <person name="Hall N."/>
            <person name="Watson M."/>
            <person name="Adriaenssens E.M."/>
            <person name="Foster-Nyarko E."/>
            <person name="Jarju S."/>
            <person name="Secka A."/>
            <person name="Antonio M."/>
            <person name="Oren A."/>
            <person name="Chaudhuri R.R."/>
            <person name="La Ragione R."/>
            <person name="Hildebrand F."/>
            <person name="Pallen M.J."/>
        </authorList>
    </citation>
    <scope>NUCLEOTIDE SEQUENCE</scope>
    <source>
        <strain evidence="2">CHK33-7979</strain>
    </source>
</reference>
<feature type="transmembrane region" description="Helical" evidence="1">
    <location>
        <begin position="12"/>
        <end position="31"/>
    </location>
</feature>
<comment type="caution">
    <text evidence="2">The sequence shown here is derived from an EMBL/GenBank/DDBJ whole genome shotgun (WGS) entry which is preliminary data.</text>
</comment>
<reference evidence="2" key="2">
    <citation type="submission" date="2021-04" db="EMBL/GenBank/DDBJ databases">
        <authorList>
            <person name="Gilroy R."/>
        </authorList>
    </citation>
    <scope>NUCLEOTIDE SEQUENCE</scope>
    <source>
        <strain evidence="2">CHK33-7979</strain>
    </source>
</reference>
<evidence type="ECO:0000313" key="2">
    <source>
        <dbReference type="EMBL" id="HIY72757.1"/>
    </source>
</evidence>
<dbReference type="EMBL" id="DXCX01000025">
    <property type="protein sequence ID" value="HIY72757.1"/>
    <property type="molecule type" value="Genomic_DNA"/>
</dbReference>
<proteinExistence type="predicted"/>
<gene>
    <name evidence="2" type="ORF">H9826_02115</name>
</gene>
<dbReference type="AlphaFoldDB" id="A0A9D1Z3J5"/>
<feature type="transmembrane region" description="Helical" evidence="1">
    <location>
        <begin position="211"/>
        <end position="233"/>
    </location>
</feature>
<organism evidence="2 3">
    <name type="scientific">Candidatus Intestinimonas merdavium</name>
    <dbReference type="NCBI Taxonomy" id="2838622"/>
    <lineage>
        <taxon>Bacteria</taxon>
        <taxon>Bacillati</taxon>
        <taxon>Bacillota</taxon>
        <taxon>Clostridia</taxon>
        <taxon>Eubacteriales</taxon>
        <taxon>Intestinimonas</taxon>
    </lineage>
</organism>
<feature type="transmembrane region" description="Helical" evidence="1">
    <location>
        <begin position="116"/>
        <end position="140"/>
    </location>
</feature>
<feature type="transmembrane region" description="Helical" evidence="1">
    <location>
        <begin position="183"/>
        <end position="205"/>
    </location>
</feature>
<dbReference type="Proteomes" id="UP000886824">
    <property type="component" value="Unassembled WGS sequence"/>
</dbReference>
<feature type="transmembrane region" description="Helical" evidence="1">
    <location>
        <begin position="65"/>
        <end position="82"/>
    </location>
</feature>
<sequence length="745" mass="81035">MERKGKRESLVAGLVGAFLGSLLGMACIIVVSQLGYVAAFCGVVMAVCTLKGYELLGGMLSRKGTVVAGILTLVMTYVAYQMDCAIQVAQAAEVDLFTAFRSMGMLLEEGYLNTRAYWGGLVLLYLFTLLGAAPLIVAALRSKEEAEVPPESVRAGTTVGGGTSASQYYPAHPTWMRPLRLSVFLSLLLAVVVMCVTLGIAIVKGTDSPPVIGALAGGLLGMLGLCAAAFTLASPCDAFRWLFVRRDGVLWRVNLNGLNAVDTYRYTSRRVQMSEIRWEKLTEEEQERAKRSIERAIQVLCAEQILPGSALGRLVQSLPEPQLEGEDKWTWKLSYRVSVPNGNQEGGKRKTLRVAKAYPGFAPVTGTVPPTEPAPSRWSFSVLVLLLMVLLTGGGYLLGAVLGGGGTEAAPKTAQATVPETTTDYQSLGVTFHLPGTLTQTGAGSFADPDTGAVYTLSVELGATEEMAVDALLAPISQSRLRPDFSNFSLAYTDGEEALVELTTSDRLICLHNLITIRFTDGSAVQTGVALAMDIYGTLVRVEVSHDDRVDENTVQDTVLSILEGMEFTGPTPENHQDMYHLGREEGYSLVGIAILPTPYEDTPFLRVPLPYGGEVTYSEEGDGVLTQAHGLRVYAQACYSPEGPQAILEEAYARIEAEGRDMYQDGVFDIRYDEETDMASKQISFWEGENARISFLVAQPMRQEGRYRYMEVTYLPEEMDDDYPTLIQEFSDASDLVLPELDPF</sequence>
<evidence type="ECO:0000256" key="1">
    <source>
        <dbReference type="SAM" id="Phobius"/>
    </source>
</evidence>
<keyword evidence="1" id="KW-0812">Transmembrane</keyword>
<evidence type="ECO:0000313" key="3">
    <source>
        <dbReference type="Proteomes" id="UP000886824"/>
    </source>
</evidence>
<keyword evidence="1" id="KW-1133">Transmembrane helix</keyword>
<feature type="transmembrane region" description="Helical" evidence="1">
    <location>
        <begin position="380"/>
        <end position="402"/>
    </location>
</feature>
<feature type="transmembrane region" description="Helical" evidence="1">
    <location>
        <begin position="37"/>
        <end position="53"/>
    </location>
</feature>
<accession>A0A9D1Z3J5</accession>
<protein>
    <submittedName>
        <fullName evidence="2">Uncharacterized protein</fullName>
    </submittedName>
</protein>